<evidence type="ECO:0000313" key="3">
    <source>
        <dbReference type="Proteomes" id="UP000440578"/>
    </source>
</evidence>
<gene>
    <name evidence="2" type="ORF">FJT64_020777</name>
</gene>
<feature type="compositionally biased region" description="Basic and acidic residues" evidence="1">
    <location>
        <begin position="284"/>
        <end position="305"/>
    </location>
</feature>
<organism evidence="2 3">
    <name type="scientific">Amphibalanus amphitrite</name>
    <name type="common">Striped barnacle</name>
    <name type="synonym">Balanus amphitrite</name>
    <dbReference type="NCBI Taxonomy" id="1232801"/>
    <lineage>
        <taxon>Eukaryota</taxon>
        <taxon>Metazoa</taxon>
        <taxon>Ecdysozoa</taxon>
        <taxon>Arthropoda</taxon>
        <taxon>Crustacea</taxon>
        <taxon>Multicrustacea</taxon>
        <taxon>Cirripedia</taxon>
        <taxon>Thoracica</taxon>
        <taxon>Thoracicalcarea</taxon>
        <taxon>Balanomorpha</taxon>
        <taxon>Balanoidea</taxon>
        <taxon>Balanidae</taxon>
        <taxon>Amphibalaninae</taxon>
        <taxon>Amphibalanus</taxon>
    </lineage>
</organism>
<sequence length="508" mass="55060">MQAAQLRKPLHAVVWHRGPISGPLTPAVLSELLQRAAAAPQPGDLRCEVRCADGFSLRLCTSGDEGFESDEEAASSGASEHSQEEIRVSDHVLRGKLSEEDSSSANSSCSDTDEPPAPPPADSSVIHGADILFCHTEPAVPRGVLFVARQPQAGRDAGLEVLVLGCARDSVAKDLSTSYLEVTRRLKWERYTNAKRKSDVMRASFRNVTDSLRLRPAGRQEDSLLSRMPLSSPLLAREPHSLTEQSGGRLPADGALRAESGPHSLPPTSEISRILSLSTPEDSWETRAAHRQDDEETWARGRERSCLTPSRYVHNKGPAPAAPAPAPRKHPTNPNLLLVPTKNGLEPYRVITGAEPPRPPLVLYAAEFAPHAPPAARADWAHKMAQFDTNNNRSRQPGRQPIFWLPAPEPAGWGGGPRRTEQHLRPRSRSKSPAGRNRAFELPGALSQAFRGLTSHLKRPAAEAAAPPAAPATPTNPKSVMKKRDKAAGSPETKRVTFSAYSTVQVMD</sequence>
<protein>
    <submittedName>
        <fullName evidence="2">Uncharacterized protein</fullName>
    </submittedName>
</protein>
<feature type="region of interest" description="Disordered" evidence="1">
    <location>
        <begin position="457"/>
        <end position="495"/>
    </location>
</feature>
<feature type="region of interest" description="Disordered" evidence="1">
    <location>
        <begin position="283"/>
        <end position="334"/>
    </location>
</feature>
<dbReference type="EMBL" id="VIIS01000526">
    <property type="protein sequence ID" value="KAF0307950.1"/>
    <property type="molecule type" value="Genomic_DNA"/>
</dbReference>
<feature type="region of interest" description="Disordered" evidence="1">
    <location>
        <begin position="66"/>
        <end position="125"/>
    </location>
</feature>
<feature type="compositionally biased region" description="Low complexity" evidence="1">
    <location>
        <begin position="225"/>
        <end position="235"/>
    </location>
</feature>
<proteinExistence type="predicted"/>
<name>A0A6A4WWB2_AMPAM</name>
<evidence type="ECO:0000313" key="2">
    <source>
        <dbReference type="EMBL" id="KAF0307950.1"/>
    </source>
</evidence>
<feature type="region of interest" description="Disordered" evidence="1">
    <location>
        <begin position="389"/>
        <end position="437"/>
    </location>
</feature>
<evidence type="ECO:0000256" key="1">
    <source>
        <dbReference type="SAM" id="MobiDB-lite"/>
    </source>
</evidence>
<feature type="compositionally biased region" description="Basic and acidic residues" evidence="1">
    <location>
        <begin position="81"/>
        <end position="99"/>
    </location>
</feature>
<feature type="compositionally biased region" description="Low complexity" evidence="1">
    <location>
        <begin position="462"/>
        <end position="475"/>
    </location>
</feature>
<feature type="region of interest" description="Disordered" evidence="1">
    <location>
        <begin position="219"/>
        <end position="269"/>
    </location>
</feature>
<comment type="caution">
    <text evidence="2">The sequence shown here is derived from an EMBL/GenBank/DDBJ whole genome shotgun (WGS) entry which is preliminary data.</text>
</comment>
<dbReference type="AlphaFoldDB" id="A0A6A4WWB2"/>
<dbReference type="Proteomes" id="UP000440578">
    <property type="component" value="Unassembled WGS sequence"/>
</dbReference>
<accession>A0A6A4WWB2</accession>
<reference evidence="2 3" key="1">
    <citation type="submission" date="2019-07" db="EMBL/GenBank/DDBJ databases">
        <title>Draft genome assembly of a fouling barnacle, Amphibalanus amphitrite (Darwin, 1854): The first reference genome for Thecostraca.</title>
        <authorList>
            <person name="Kim W."/>
        </authorList>
    </citation>
    <scope>NUCLEOTIDE SEQUENCE [LARGE SCALE GENOMIC DNA]</scope>
    <source>
        <strain evidence="2">SNU_AA5</strain>
        <tissue evidence="2">Soma without cirri and trophi</tissue>
    </source>
</reference>
<keyword evidence="3" id="KW-1185">Reference proteome</keyword>